<keyword evidence="4" id="KW-1185">Reference proteome</keyword>
<dbReference type="InterPro" id="IPR001173">
    <property type="entry name" value="Glyco_trans_2-like"/>
</dbReference>
<proteinExistence type="predicted"/>
<dbReference type="Proteomes" id="UP001596106">
    <property type="component" value="Unassembled WGS sequence"/>
</dbReference>
<feature type="domain" description="Glycosyltransferase 2-like" evidence="2">
    <location>
        <begin position="4"/>
        <end position="170"/>
    </location>
</feature>
<dbReference type="EC" id="2.4.-.-" evidence="3"/>
<comment type="caution">
    <text evidence="3">The sequence shown here is derived from an EMBL/GenBank/DDBJ whole genome shotgun (WGS) entry which is preliminary data.</text>
</comment>
<evidence type="ECO:0000256" key="1">
    <source>
        <dbReference type="SAM" id="Phobius"/>
    </source>
</evidence>
<dbReference type="Gene3D" id="3.90.550.10">
    <property type="entry name" value="Spore Coat Polysaccharide Biosynthesis Protein SpsA, Chain A"/>
    <property type="match status" value="1"/>
</dbReference>
<keyword evidence="3" id="KW-0328">Glycosyltransferase</keyword>
<dbReference type="GO" id="GO:0016757">
    <property type="term" value="F:glycosyltransferase activity"/>
    <property type="evidence" value="ECO:0007669"/>
    <property type="project" value="UniProtKB-KW"/>
</dbReference>
<keyword evidence="1" id="KW-0472">Membrane</keyword>
<dbReference type="Pfam" id="PF00535">
    <property type="entry name" value="Glycos_transf_2"/>
    <property type="match status" value="1"/>
</dbReference>
<keyword evidence="1" id="KW-0812">Transmembrane</keyword>
<keyword evidence="3" id="KW-0808">Transferase</keyword>
<feature type="transmembrane region" description="Helical" evidence="1">
    <location>
        <begin position="292"/>
        <end position="311"/>
    </location>
</feature>
<dbReference type="PANTHER" id="PTHR43685">
    <property type="entry name" value="GLYCOSYLTRANSFERASE"/>
    <property type="match status" value="1"/>
</dbReference>
<organism evidence="3 4">
    <name type="scientific">Larkinella bovis</name>
    <dbReference type="NCBI Taxonomy" id="683041"/>
    <lineage>
        <taxon>Bacteria</taxon>
        <taxon>Pseudomonadati</taxon>
        <taxon>Bacteroidota</taxon>
        <taxon>Cytophagia</taxon>
        <taxon>Cytophagales</taxon>
        <taxon>Spirosomataceae</taxon>
        <taxon>Larkinella</taxon>
    </lineage>
</organism>
<dbReference type="InterPro" id="IPR050834">
    <property type="entry name" value="Glycosyltransf_2"/>
</dbReference>
<evidence type="ECO:0000313" key="4">
    <source>
        <dbReference type="Proteomes" id="UP001596106"/>
    </source>
</evidence>
<dbReference type="SUPFAM" id="SSF53448">
    <property type="entry name" value="Nucleotide-diphospho-sugar transferases"/>
    <property type="match status" value="1"/>
</dbReference>
<dbReference type="EMBL" id="JBHSMA010000001">
    <property type="protein sequence ID" value="MFC5408658.1"/>
    <property type="molecule type" value="Genomic_DNA"/>
</dbReference>
<gene>
    <name evidence="3" type="ORF">ACFPMF_05030</name>
</gene>
<protein>
    <submittedName>
        <fullName evidence="3">Glycosyltransferase</fullName>
        <ecNumber evidence="3">2.4.-.-</ecNumber>
    </submittedName>
</protein>
<dbReference type="InterPro" id="IPR029044">
    <property type="entry name" value="Nucleotide-diphossugar_trans"/>
</dbReference>
<sequence length="335" mass="38276">MRFSVIIPVYNRPDELRELLESLCQQTRIPDEVVVVEDGSVNPANQVVEEFHQRLNLRYFSKPNSGQGFTRNYGFERATGDYFVIFDSDALVPPSYFETVERRLNTDWLDAYGGPDAAHPNFTPTQKAISYSMTSPFTTGGIRGSKKNLGGKYHPRSFNMGFSRKVYEAIGGYKISRMGEDIEFAIRIITHNFKTGLIPEAFIYHKRRTNLKQFYRQTRFFGRARINIARFFPSELRLVHTFPAVFTLFVFSVPLWYFVHPVLFGLAVSALVLFSVLIFVDAVRKEKSLEVGFLSVGAAFVQLLGYGIGFLSEGWKRLREPKGHQETGANLEYPS</sequence>
<name>A0ABW0I5R1_9BACT</name>
<feature type="transmembrane region" description="Helical" evidence="1">
    <location>
        <begin position="263"/>
        <end position="280"/>
    </location>
</feature>
<accession>A0ABW0I5R1</accession>
<reference evidence="4" key="1">
    <citation type="journal article" date="2019" name="Int. J. Syst. Evol. Microbiol.">
        <title>The Global Catalogue of Microorganisms (GCM) 10K type strain sequencing project: providing services to taxonomists for standard genome sequencing and annotation.</title>
        <authorList>
            <consortium name="The Broad Institute Genomics Platform"/>
            <consortium name="The Broad Institute Genome Sequencing Center for Infectious Disease"/>
            <person name="Wu L."/>
            <person name="Ma J."/>
        </authorList>
    </citation>
    <scope>NUCLEOTIDE SEQUENCE [LARGE SCALE GENOMIC DNA]</scope>
    <source>
        <strain evidence="4">CCUG 55250</strain>
    </source>
</reference>
<dbReference type="RefSeq" id="WP_379841748.1">
    <property type="nucleotide sequence ID" value="NZ_JBHSMA010000001.1"/>
</dbReference>
<keyword evidence="1" id="KW-1133">Transmembrane helix</keyword>
<evidence type="ECO:0000259" key="2">
    <source>
        <dbReference type="Pfam" id="PF00535"/>
    </source>
</evidence>
<evidence type="ECO:0000313" key="3">
    <source>
        <dbReference type="EMBL" id="MFC5408658.1"/>
    </source>
</evidence>
<dbReference type="PANTHER" id="PTHR43685:SF2">
    <property type="entry name" value="GLYCOSYLTRANSFERASE 2-LIKE DOMAIN-CONTAINING PROTEIN"/>
    <property type="match status" value="1"/>
</dbReference>